<evidence type="ECO:0000256" key="1">
    <source>
        <dbReference type="ARBA" id="ARBA00004651"/>
    </source>
</evidence>
<comment type="function">
    <text evidence="8">Proton-dependent uptake of di- or tri-peptides.</text>
</comment>
<dbReference type="AlphaFoldDB" id="A0A242AAW7"/>
<comment type="caution">
    <text evidence="13">The sequence shown here is derived from an EMBL/GenBank/DDBJ whole genome shotgun (WGS) entry which is preliminary data.</text>
</comment>
<feature type="domain" description="Major facilitator superfamily (MFS) profile" evidence="12">
    <location>
        <begin position="1"/>
        <end position="479"/>
    </location>
</feature>
<dbReference type="OrthoDB" id="9772725at2"/>
<dbReference type="GO" id="GO:0071916">
    <property type="term" value="F:dipeptide transmembrane transporter activity"/>
    <property type="evidence" value="ECO:0007669"/>
    <property type="project" value="UniProtKB-ARBA"/>
</dbReference>
<feature type="transmembrane region" description="Helical" evidence="11">
    <location>
        <begin position="145"/>
        <end position="168"/>
    </location>
</feature>
<dbReference type="InterPro" id="IPR018456">
    <property type="entry name" value="PTR2_symporter_CS"/>
</dbReference>
<evidence type="ECO:0000256" key="4">
    <source>
        <dbReference type="ARBA" id="ARBA00022475"/>
    </source>
</evidence>
<dbReference type="STRING" id="1834191.A5886_002854"/>
<dbReference type="InterPro" id="IPR036259">
    <property type="entry name" value="MFS_trans_sf"/>
</dbReference>
<evidence type="ECO:0000313" key="14">
    <source>
        <dbReference type="Proteomes" id="UP000195043"/>
    </source>
</evidence>
<evidence type="ECO:0000256" key="11">
    <source>
        <dbReference type="SAM" id="Phobius"/>
    </source>
</evidence>
<keyword evidence="7 11" id="KW-0472">Membrane</keyword>
<dbReference type="GO" id="GO:0035443">
    <property type="term" value="P:tripeptide transmembrane transport"/>
    <property type="evidence" value="ECO:0007669"/>
    <property type="project" value="UniProtKB-ARBA"/>
</dbReference>
<evidence type="ECO:0000256" key="5">
    <source>
        <dbReference type="ARBA" id="ARBA00022692"/>
    </source>
</evidence>
<dbReference type="Gene3D" id="1.20.1250.20">
    <property type="entry name" value="MFS general substrate transporter like domains"/>
    <property type="match status" value="1"/>
</dbReference>
<evidence type="ECO:0000256" key="9">
    <source>
        <dbReference type="ARBA" id="ARBA00069644"/>
    </source>
</evidence>
<evidence type="ECO:0000256" key="10">
    <source>
        <dbReference type="RuleBase" id="RU003755"/>
    </source>
</evidence>
<keyword evidence="14" id="KW-1185">Reference proteome</keyword>
<dbReference type="InterPro" id="IPR020846">
    <property type="entry name" value="MFS_dom"/>
</dbReference>
<proteinExistence type="inferred from homology"/>
<sequence length="486" mass="53069">MEKEKTFLGQPRGLSTLFFTEMWERFSYYGMRAILVYFMYDAVTNGGLGLPKGTAVAIMSIYGSLVYMSSIVGGWVSDRLLGSNKSVFYGGILIMFGHIVLATPLGIPALFVSMMLIVIGTGLLKSNVSGMVGHLYSKEDVRRDAGFSIFYMGINIGGLLAPIIVGILGQKVNYHLGFSIAAIGMFIGLVQYYVQGKTTLKTVATEPTNPLTAAEKKSFFRNIIIVLVVLAVIFGGAAAAGYLSVDFFINCISILGIFLPVYYFTKMLRSKDVTADEKKKVLAYIPLFLSAIVFWSLEEQGSSILALFAADRTQASLFGISIPASLYQTLNPLFVVLLTPVFVWLWTKLGDRQPRTEVKFAIGLILAGLSFVLLMFPSVMFGVDQRVSPLWLVFSFFIMIAGEMCLSPVGLSVTTKLAPKAFEAQTLAIWLLADASSQAINAQIARFYTPQTEGAYYGIVGGVAVVVGIILFMARKPIRKLIGNIH</sequence>
<reference evidence="13 14" key="1">
    <citation type="submission" date="2017-05" db="EMBL/GenBank/DDBJ databases">
        <title>The Genome Sequence of Enterococcus sp. 8G7_MSG3316.</title>
        <authorList>
            <consortium name="The Broad Institute Genomics Platform"/>
            <consortium name="The Broad Institute Genomic Center for Infectious Diseases"/>
            <person name="Earl A."/>
            <person name="Manson A."/>
            <person name="Schwartman J."/>
            <person name="Gilmore M."/>
            <person name="Abouelleil A."/>
            <person name="Cao P."/>
            <person name="Chapman S."/>
            <person name="Cusick C."/>
            <person name="Shea T."/>
            <person name="Young S."/>
            <person name="Neafsey D."/>
            <person name="Nusbaum C."/>
            <person name="Birren B."/>
        </authorList>
    </citation>
    <scope>NUCLEOTIDE SEQUENCE [LARGE SCALE GENOMIC DNA]</scope>
    <source>
        <strain evidence="13 14">8G7_MSG3316</strain>
    </source>
</reference>
<feature type="transmembrane region" description="Helical" evidence="11">
    <location>
        <begin position="281"/>
        <end position="297"/>
    </location>
</feature>
<feature type="transmembrane region" description="Helical" evidence="11">
    <location>
        <begin position="454"/>
        <end position="474"/>
    </location>
</feature>
<dbReference type="EMBL" id="NGKU01000001">
    <property type="protein sequence ID" value="OTN77753.1"/>
    <property type="molecule type" value="Genomic_DNA"/>
</dbReference>
<evidence type="ECO:0000256" key="7">
    <source>
        <dbReference type="ARBA" id="ARBA00023136"/>
    </source>
</evidence>
<comment type="subcellular location">
    <subcellularLocation>
        <location evidence="1">Cell membrane</location>
        <topology evidence="1">Multi-pass membrane protein</topology>
    </subcellularLocation>
    <subcellularLocation>
        <location evidence="10">Membrane</location>
        <topology evidence="10">Multi-pass membrane protein</topology>
    </subcellularLocation>
</comment>
<dbReference type="PROSITE" id="PS01023">
    <property type="entry name" value="PTR2_2"/>
    <property type="match status" value="1"/>
</dbReference>
<dbReference type="RefSeq" id="WP_086275744.1">
    <property type="nucleotide sequence ID" value="NZ_NGKU01000001.1"/>
</dbReference>
<dbReference type="InterPro" id="IPR000109">
    <property type="entry name" value="POT_fam"/>
</dbReference>
<dbReference type="PANTHER" id="PTHR23517:SF15">
    <property type="entry name" value="PROTON-DEPENDENT OLIGOPEPTIDE FAMILY TRANSPORT PROTEIN"/>
    <property type="match status" value="1"/>
</dbReference>
<feature type="transmembrane region" description="Helical" evidence="11">
    <location>
        <begin position="247"/>
        <end position="265"/>
    </location>
</feature>
<feature type="transmembrane region" description="Helical" evidence="11">
    <location>
        <begin position="391"/>
        <end position="415"/>
    </location>
</feature>
<dbReference type="GO" id="GO:0005886">
    <property type="term" value="C:plasma membrane"/>
    <property type="evidence" value="ECO:0007669"/>
    <property type="project" value="UniProtKB-SubCell"/>
</dbReference>
<dbReference type="Pfam" id="PF00854">
    <property type="entry name" value="PTR2"/>
    <property type="match status" value="1"/>
</dbReference>
<dbReference type="NCBIfam" id="TIGR00924">
    <property type="entry name" value="yjdL_sub1_fam"/>
    <property type="match status" value="1"/>
</dbReference>
<dbReference type="GO" id="GO:0015333">
    <property type="term" value="F:peptide:proton symporter activity"/>
    <property type="evidence" value="ECO:0007669"/>
    <property type="project" value="UniProtKB-ARBA"/>
</dbReference>
<gene>
    <name evidence="13" type="ORF">A5886_002854</name>
</gene>
<evidence type="ECO:0000256" key="3">
    <source>
        <dbReference type="ARBA" id="ARBA00022448"/>
    </source>
</evidence>
<dbReference type="PANTHER" id="PTHR23517">
    <property type="entry name" value="RESISTANCE PROTEIN MDTM, PUTATIVE-RELATED-RELATED"/>
    <property type="match status" value="1"/>
</dbReference>
<protein>
    <recommendedName>
        <fullName evidence="9">Di-/tripeptide transporter</fullName>
    </recommendedName>
</protein>
<feature type="transmembrane region" description="Helical" evidence="11">
    <location>
        <begin position="26"/>
        <end position="43"/>
    </location>
</feature>
<keyword evidence="5 10" id="KW-0812">Transmembrane</keyword>
<evidence type="ECO:0000256" key="6">
    <source>
        <dbReference type="ARBA" id="ARBA00022989"/>
    </source>
</evidence>
<evidence type="ECO:0000259" key="12">
    <source>
        <dbReference type="PROSITE" id="PS50850"/>
    </source>
</evidence>
<dbReference type="PROSITE" id="PS50850">
    <property type="entry name" value="MFS"/>
    <property type="match status" value="1"/>
</dbReference>
<keyword evidence="3 10" id="KW-0813">Transport</keyword>
<dbReference type="FunFam" id="1.20.1250.20:FF:000017">
    <property type="entry name" value="Dipeptide and tripeptide permease A"/>
    <property type="match status" value="1"/>
</dbReference>
<keyword evidence="6 11" id="KW-1133">Transmembrane helix</keyword>
<comment type="similarity">
    <text evidence="2 10">Belongs to the major facilitator superfamily. Proton-dependent oligopeptide transporter (POT/PTR) (TC 2.A.17) family.</text>
</comment>
<feature type="transmembrane region" description="Helical" evidence="11">
    <location>
        <begin position="96"/>
        <end position="124"/>
    </location>
</feature>
<organism evidence="13 14">
    <name type="scientific">Candidatus Enterococcus testudinis</name>
    <dbReference type="NCBI Taxonomy" id="1834191"/>
    <lineage>
        <taxon>Bacteria</taxon>
        <taxon>Bacillati</taxon>
        <taxon>Bacillota</taxon>
        <taxon>Bacilli</taxon>
        <taxon>Lactobacillales</taxon>
        <taxon>Enterococcaceae</taxon>
        <taxon>Enterococcus</taxon>
    </lineage>
</organism>
<feature type="transmembrane region" description="Helical" evidence="11">
    <location>
        <begin position="55"/>
        <end position="76"/>
    </location>
</feature>
<accession>A0A242AAW7</accession>
<keyword evidence="4" id="KW-1003">Cell membrane</keyword>
<name>A0A242AAW7_9ENTE</name>
<evidence type="ECO:0000313" key="13">
    <source>
        <dbReference type="EMBL" id="OTN77753.1"/>
    </source>
</evidence>
<feature type="transmembrane region" description="Helical" evidence="11">
    <location>
        <begin position="174"/>
        <end position="194"/>
    </location>
</feature>
<dbReference type="Proteomes" id="UP000195043">
    <property type="component" value="Unassembled WGS sequence"/>
</dbReference>
<evidence type="ECO:0000256" key="2">
    <source>
        <dbReference type="ARBA" id="ARBA00005982"/>
    </source>
</evidence>
<dbReference type="GO" id="GO:0042937">
    <property type="term" value="F:tripeptide transmembrane transporter activity"/>
    <property type="evidence" value="ECO:0007669"/>
    <property type="project" value="UniProtKB-ARBA"/>
</dbReference>
<feature type="transmembrane region" description="Helical" evidence="11">
    <location>
        <begin position="358"/>
        <end position="379"/>
    </location>
</feature>
<feature type="transmembrane region" description="Helical" evidence="11">
    <location>
        <begin position="326"/>
        <end position="346"/>
    </location>
</feature>
<dbReference type="CDD" id="cd17346">
    <property type="entry name" value="MFS_DtpA_like"/>
    <property type="match status" value="1"/>
</dbReference>
<feature type="transmembrane region" description="Helical" evidence="11">
    <location>
        <begin position="219"/>
        <end position="241"/>
    </location>
</feature>
<dbReference type="InterPro" id="IPR005279">
    <property type="entry name" value="Dipep/tripep_permease"/>
</dbReference>
<evidence type="ECO:0000256" key="8">
    <source>
        <dbReference type="ARBA" id="ARBA00059575"/>
    </source>
</evidence>
<dbReference type="InterPro" id="IPR050171">
    <property type="entry name" value="MFS_Transporters"/>
</dbReference>
<dbReference type="SUPFAM" id="SSF103473">
    <property type="entry name" value="MFS general substrate transporter"/>
    <property type="match status" value="1"/>
</dbReference>